<dbReference type="InterPro" id="IPR008490">
    <property type="entry name" value="Transposase_InsH_N"/>
</dbReference>
<evidence type="ECO:0008006" key="5">
    <source>
        <dbReference type="Google" id="ProtNLM"/>
    </source>
</evidence>
<dbReference type="GO" id="GO:0004803">
    <property type="term" value="F:transposase activity"/>
    <property type="evidence" value="ECO:0007669"/>
    <property type="project" value="InterPro"/>
</dbReference>
<evidence type="ECO:0000313" key="4">
    <source>
        <dbReference type="Proteomes" id="UP000018851"/>
    </source>
</evidence>
<accession>W0AHJ2</accession>
<dbReference type="eggNOG" id="COG3039">
    <property type="taxonomic scope" value="Bacteria"/>
</dbReference>
<evidence type="ECO:0000259" key="1">
    <source>
        <dbReference type="Pfam" id="PF01609"/>
    </source>
</evidence>
<reference evidence="3 4" key="1">
    <citation type="submission" date="2013-07" db="EMBL/GenBank/DDBJ databases">
        <title>Completed genome of Sphingomonas sanxanigenens NX02.</title>
        <authorList>
            <person name="Ma T."/>
            <person name="Huang H."/>
            <person name="Wu M."/>
            <person name="Li X."/>
            <person name="Li G."/>
        </authorList>
    </citation>
    <scope>NUCLEOTIDE SEQUENCE [LARGE SCALE GENOMIC DNA]</scope>
    <source>
        <strain evidence="3 4">NX02</strain>
    </source>
</reference>
<dbReference type="PATRIC" id="fig|1123269.5.peg.4869"/>
<dbReference type="AlphaFoldDB" id="W0AHJ2"/>
<dbReference type="EMBL" id="CP006644">
    <property type="protein sequence ID" value="AHE56576.1"/>
    <property type="molecule type" value="Genomic_DNA"/>
</dbReference>
<protein>
    <recommendedName>
        <fullName evidence="5">Transposase</fullName>
    </recommendedName>
</protein>
<dbReference type="Pfam" id="PF05598">
    <property type="entry name" value="DUF772"/>
    <property type="match status" value="1"/>
</dbReference>
<dbReference type="GO" id="GO:0006313">
    <property type="term" value="P:DNA transposition"/>
    <property type="evidence" value="ECO:0007669"/>
    <property type="project" value="InterPro"/>
</dbReference>
<evidence type="ECO:0000259" key="2">
    <source>
        <dbReference type="Pfam" id="PF05598"/>
    </source>
</evidence>
<dbReference type="PANTHER" id="PTHR33408">
    <property type="entry name" value="TRANSPOSASE"/>
    <property type="match status" value="1"/>
</dbReference>
<sequence>MLGERKAEQFEFFAGSLRDLIPDEHMLARVARVLDLAWLRDEVASLYCSHNGRPGIEPETAVRLMLAGFLLGLVHDRRLMREAAVNVAIRWFCGFGLTERLPDHSSLTRIRQRWGEARFRRIFERTVAACVGAGIAKGEVVHIDASLVRADVSWEALATRWVDKVGQENAPLDEQERDAKQTGKYKKICTTDPDATMSTSGRSQRLEPSYKQHTSVCDVAGVIVDIAVTTGETNEGSELVPAIERIETLTRTHVAIATADAGYAYAKVYGALERRRTDAVIPPKAEPIRSKVPMRRFRYDAKHDVLKCPRGKILKAGRAVKHGRFFTSRARDCRRCDMAALCLSGGRSDKAVVLGNDYPALLRARRRRLN</sequence>
<dbReference type="Pfam" id="PF01609">
    <property type="entry name" value="DDE_Tnp_1"/>
    <property type="match status" value="1"/>
</dbReference>
<dbReference type="KEGG" id="ssan:NX02_24845"/>
<proteinExistence type="predicted"/>
<dbReference type="HOGENOM" id="CLU_021293_2_3_5"/>
<evidence type="ECO:0000313" key="3">
    <source>
        <dbReference type="EMBL" id="AHE56576.1"/>
    </source>
</evidence>
<keyword evidence="4" id="KW-1185">Reference proteome</keyword>
<name>W0AHJ2_9SPHN</name>
<dbReference type="InterPro" id="IPR002559">
    <property type="entry name" value="Transposase_11"/>
</dbReference>
<organism evidence="3 4">
    <name type="scientific">Sphingomonas sanxanigenens DSM 19645 = NX02</name>
    <dbReference type="NCBI Taxonomy" id="1123269"/>
    <lineage>
        <taxon>Bacteria</taxon>
        <taxon>Pseudomonadati</taxon>
        <taxon>Pseudomonadota</taxon>
        <taxon>Alphaproteobacteria</taxon>
        <taxon>Sphingomonadales</taxon>
        <taxon>Sphingomonadaceae</taxon>
        <taxon>Sphingomonas</taxon>
    </lineage>
</organism>
<dbReference type="GO" id="GO:0003677">
    <property type="term" value="F:DNA binding"/>
    <property type="evidence" value="ECO:0007669"/>
    <property type="project" value="InterPro"/>
</dbReference>
<gene>
    <name evidence="3" type="ORF">NX02_24845</name>
</gene>
<dbReference type="Proteomes" id="UP000018851">
    <property type="component" value="Chromosome"/>
</dbReference>
<dbReference type="PANTHER" id="PTHR33408:SF2">
    <property type="entry name" value="TRANSPOSASE DDE DOMAIN-CONTAINING PROTEIN"/>
    <property type="match status" value="1"/>
</dbReference>
<feature type="domain" description="Transposase InsH N-terminal" evidence="2">
    <location>
        <begin position="16"/>
        <end position="113"/>
    </location>
</feature>
<feature type="domain" description="Transposase IS4-like" evidence="1">
    <location>
        <begin position="202"/>
        <end position="285"/>
    </location>
</feature>